<comment type="catalytic activity">
    <reaction evidence="10 13">
        <text>a 2'-deoxycytidine in DNA + S-adenosyl-L-methionine = a 5-methyl-2'-deoxycytidine in DNA + S-adenosyl-L-homocysteine + H(+)</text>
        <dbReference type="Rhea" id="RHEA:13681"/>
        <dbReference type="Rhea" id="RHEA-COMP:11369"/>
        <dbReference type="Rhea" id="RHEA-COMP:11370"/>
        <dbReference type="ChEBI" id="CHEBI:15378"/>
        <dbReference type="ChEBI" id="CHEBI:57856"/>
        <dbReference type="ChEBI" id="CHEBI:59789"/>
        <dbReference type="ChEBI" id="CHEBI:85452"/>
        <dbReference type="ChEBI" id="CHEBI:85454"/>
        <dbReference type="EC" id="2.1.1.37"/>
    </reaction>
</comment>
<evidence type="ECO:0000256" key="12">
    <source>
        <dbReference type="RuleBase" id="RU000416"/>
    </source>
</evidence>
<dbReference type="InterPro" id="IPR029063">
    <property type="entry name" value="SAM-dependent_MTases_sf"/>
</dbReference>
<dbReference type="GO" id="GO:0044027">
    <property type="term" value="P:negative regulation of gene expression via chromosomal CpG island methylation"/>
    <property type="evidence" value="ECO:0007669"/>
    <property type="project" value="TreeGrafter"/>
</dbReference>
<evidence type="ECO:0000256" key="5">
    <source>
        <dbReference type="ARBA" id="ARBA00022853"/>
    </source>
</evidence>
<feature type="domain" description="Chromo" evidence="15">
    <location>
        <begin position="767"/>
        <end position="820"/>
    </location>
</feature>
<dbReference type="PANTHER" id="PTHR10629">
    <property type="entry name" value="CYTOSINE-SPECIFIC METHYLTRANSFERASE"/>
    <property type="match status" value="1"/>
</dbReference>
<evidence type="ECO:0000256" key="6">
    <source>
        <dbReference type="ARBA" id="ARBA00023015"/>
    </source>
</evidence>
<dbReference type="GO" id="GO:0003886">
    <property type="term" value="F:DNA (cytosine-5-)-methyltransferase activity"/>
    <property type="evidence" value="ECO:0007669"/>
    <property type="project" value="UniProtKB-EC"/>
</dbReference>
<dbReference type="PANTHER" id="PTHR10629:SF34">
    <property type="entry name" value="DNA (CYTOSINE-5)-METHYLTRANSFERASE CMT2"/>
    <property type="match status" value="1"/>
</dbReference>
<dbReference type="GO" id="GO:0003677">
    <property type="term" value="F:DNA binding"/>
    <property type="evidence" value="ECO:0007669"/>
    <property type="project" value="UniProtKB-KW"/>
</dbReference>
<dbReference type="NCBIfam" id="TIGR00675">
    <property type="entry name" value="dcm"/>
    <property type="match status" value="1"/>
</dbReference>
<dbReference type="FunFam" id="3.40.50.150:FF:000464">
    <property type="entry name" value="DNA (Cytosine-5)-methyltransferase CMT2"/>
    <property type="match status" value="1"/>
</dbReference>
<reference evidence="17" key="1">
    <citation type="submission" date="2022-12" db="EMBL/GenBank/DDBJ databases">
        <title>Draft genome assemblies for two species of Escallonia (Escalloniales).</title>
        <authorList>
            <person name="Chanderbali A."/>
            <person name="Dervinis C."/>
            <person name="Anghel I."/>
            <person name="Soltis D."/>
            <person name="Soltis P."/>
            <person name="Zapata F."/>
        </authorList>
    </citation>
    <scope>NUCLEOTIDE SEQUENCE</scope>
    <source>
        <strain evidence="17">UCBG64.0493</strain>
        <tissue evidence="17">Leaf</tissue>
    </source>
</reference>
<dbReference type="GO" id="GO:0003682">
    <property type="term" value="F:chromatin binding"/>
    <property type="evidence" value="ECO:0007669"/>
    <property type="project" value="InterPro"/>
</dbReference>
<evidence type="ECO:0000256" key="9">
    <source>
        <dbReference type="ARBA" id="ARBA00023242"/>
    </source>
</evidence>
<evidence type="ECO:0000256" key="4">
    <source>
        <dbReference type="ARBA" id="ARBA00022691"/>
    </source>
</evidence>
<dbReference type="EC" id="2.1.1.37" evidence="13"/>
<name>A0AA88VRJ4_9ASTE</name>
<keyword evidence="4 11" id="KW-0949">S-adenosyl-L-methionine</keyword>
<accession>A0AA88VRJ4</accession>
<dbReference type="Pfam" id="PF00385">
    <property type="entry name" value="Chromo"/>
    <property type="match status" value="1"/>
</dbReference>
<dbReference type="PROSITE" id="PS51679">
    <property type="entry name" value="SAM_MT_C5"/>
    <property type="match status" value="1"/>
</dbReference>
<dbReference type="SUPFAM" id="SSF54160">
    <property type="entry name" value="Chromo domain-like"/>
    <property type="match status" value="1"/>
</dbReference>
<evidence type="ECO:0000256" key="1">
    <source>
        <dbReference type="ARBA" id="ARBA00004123"/>
    </source>
</evidence>
<dbReference type="PROSITE" id="PS50013">
    <property type="entry name" value="CHROMO_2"/>
    <property type="match status" value="1"/>
</dbReference>
<dbReference type="SMART" id="SM00298">
    <property type="entry name" value="CHROMO"/>
    <property type="match status" value="1"/>
</dbReference>
<keyword evidence="6" id="KW-0805">Transcription regulation</keyword>
<dbReference type="PRINTS" id="PR00105">
    <property type="entry name" value="C5METTRFRASE"/>
</dbReference>
<keyword evidence="5" id="KW-0156">Chromatin regulator</keyword>
<sequence length="1229" mass="138051">MEERASDMHFTGAALLVHSSLRRSPRLSSTPESSIRKCSSRKRPSKLEPFDAMALSLHVVVSDKKTGCDSDAEPVPLKIYNPEHFRNTASRRSSRFTSNIYRSALHESSEPNDLNALPALSLIGHAAPRRSPRAEPNCLNALPALSPPGHAAPRRSPCISQLNDENALLALPDAAPGKRVRSSPRVSESNDLNALPLLSPHPRRSPRFISSSVVMEPLVKRRRMEKKSESASDVCLRRSPRYSAALSEFENGDARCELLALPEPEKVEAQLSEKMMVNIGRSDGNIVQKSLRSRTIPFRVVPNDDDVEETNSGLVCLPKKKDTSAVPFCVDGDVHVEIKTPNKAVVKNEADLRKSLSEKCLRSRKIAFHVVGAEKSVEAKADLIEWPASEASVKKAKKQKKTAFFLGEPVPEDEARARWNWRYELKSQRRKGQSWILNADEEDEIVLNVECHYTKAKVDGCTYNLGDCAHIKGNGRQKHVGKILEFFKTMEGDDYFRVQWFYRAEDTVMKNVAAFHDKKRLFFSTLMNDNSLDCIVSKVNVVEIAPALGLLSNTIQPSDFYYDTEYCVEYSTFRSLLTDIQTTDSRAFWAFVDANTTVKASNGDPLAVDGTHRNLNVVIHFVTKAKLDSFVSFNRNFCIASDNPMRILGSPALSCIDSFPTAIAMAPSKDLSSYESYRSELALLDLYSGCGGMSTGLCLGAKLSGVKLVRNTSVEDFLELLKRWEKLCKSHALDDYERTLQSRPEDIGESKSSANSSFDAKLPAGEYEVSCLVDICYGDPSDSGKHGLKFKVRWKGYDPTDDTWEPIENLSNCQEHIRNFVRDGLKSKILPVPGDVDVICGGPPCQGISGYNRFRNVDSPLTDERNRQIIVFMDVVKFLKPKYVLMENVTDILRFDKASLGRYALSRLVHMKYQARLGTMAAGCYGLPQFRLRVFLWGALPTEKLPQFPLPTHDVVVRYWPPSEFEQNTVAYNEGEPRELEDAIVLRDAISDLPAVTSQEIREEMTYERPPETEFQKYIRLTKNEMMGVTSNGLIKTKNAVLYDHRPYQLSEDDCIRVCLVPRRKGANFRDFPGVVVTDDNVAHRDPKQEPAMLPSGKPLVPDYVFTFEKGKSKRPFARLWWDETVATVVTFPCLHNQAAIHPEQDRVLTLRECARLQGFPDFYRFCGTIKERYCQVGNAVSVPVARALGYALGMAFRKLSTDGPLMTLPPKFSSQQSPIEEIVELNSE</sequence>
<dbReference type="Proteomes" id="UP001188597">
    <property type="component" value="Unassembled WGS sequence"/>
</dbReference>
<dbReference type="InterPro" id="IPR023780">
    <property type="entry name" value="Chromo_domain"/>
</dbReference>
<evidence type="ECO:0000256" key="2">
    <source>
        <dbReference type="ARBA" id="ARBA00022603"/>
    </source>
</evidence>
<evidence type="ECO:0000256" key="7">
    <source>
        <dbReference type="ARBA" id="ARBA00023125"/>
    </source>
</evidence>
<feature type="active site" evidence="11">
    <location>
        <position position="845"/>
    </location>
</feature>
<keyword evidence="9" id="KW-0539">Nucleus</keyword>
<dbReference type="Gene3D" id="3.90.120.10">
    <property type="entry name" value="DNA Methylase, subunit A, domain 2"/>
    <property type="match status" value="1"/>
</dbReference>
<dbReference type="Gene3D" id="3.40.50.150">
    <property type="entry name" value="Vaccinia Virus protein VP39"/>
    <property type="match status" value="1"/>
</dbReference>
<evidence type="ECO:0000256" key="3">
    <source>
        <dbReference type="ARBA" id="ARBA00022679"/>
    </source>
</evidence>
<dbReference type="AlphaFoldDB" id="A0AA88VRJ4"/>
<feature type="domain" description="BAH" evidence="16">
    <location>
        <begin position="461"/>
        <end position="577"/>
    </location>
</feature>
<dbReference type="EMBL" id="JAVXUP010001251">
    <property type="protein sequence ID" value="KAK3014031.1"/>
    <property type="molecule type" value="Genomic_DNA"/>
</dbReference>
<keyword evidence="8" id="KW-0804">Transcription</keyword>
<evidence type="ECO:0000259" key="16">
    <source>
        <dbReference type="PROSITE" id="PS51038"/>
    </source>
</evidence>
<dbReference type="FunFam" id="3.90.120.10:FF:000003">
    <property type="entry name" value="DNA (cytosine-5)-methyltransferase 1"/>
    <property type="match status" value="1"/>
</dbReference>
<gene>
    <name evidence="17" type="ORF">RJ639_008664</name>
</gene>
<dbReference type="Gene3D" id="2.30.30.490">
    <property type="match status" value="1"/>
</dbReference>
<dbReference type="Pfam" id="PF01426">
    <property type="entry name" value="BAH"/>
    <property type="match status" value="1"/>
</dbReference>
<dbReference type="InterPro" id="IPR043151">
    <property type="entry name" value="BAH_sf"/>
</dbReference>
<dbReference type="SUPFAM" id="SSF53335">
    <property type="entry name" value="S-adenosyl-L-methionine-dependent methyltransferases"/>
    <property type="match status" value="1"/>
</dbReference>
<comment type="caution">
    <text evidence="17">The sequence shown here is derived from an EMBL/GenBank/DDBJ whole genome shotgun (WGS) entry which is preliminary data.</text>
</comment>
<dbReference type="PROSITE" id="PS00094">
    <property type="entry name" value="C5_MTASE_1"/>
    <property type="match status" value="1"/>
</dbReference>
<keyword evidence="18" id="KW-1185">Reference proteome</keyword>
<evidence type="ECO:0000256" key="10">
    <source>
        <dbReference type="ARBA" id="ARBA00047422"/>
    </source>
</evidence>
<dbReference type="CDD" id="cd18635">
    <property type="entry name" value="CD_CMT3_like"/>
    <property type="match status" value="1"/>
</dbReference>
<protein>
    <recommendedName>
        <fullName evidence="13">Cytosine-specific methyltransferase</fullName>
        <ecNumber evidence="13">2.1.1.37</ecNumber>
    </recommendedName>
</protein>
<dbReference type="Pfam" id="PF00145">
    <property type="entry name" value="DNA_methylase"/>
    <property type="match status" value="1"/>
</dbReference>
<evidence type="ECO:0000313" key="18">
    <source>
        <dbReference type="Proteomes" id="UP001188597"/>
    </source>
</evidence>
<evidence type="ECO:0000256" key="13">
    <source>
        <dbReference type="RuleBase" id="RU000417"/>
    </source>
</evidence>
<dbReference type="InterPro" id="IPR001025">
    <property type="entry name" value="BAH_dom"/>
</dbReference>
<dbReference type="InterPro" id="IPR000953">
    <property type="entry name" value="Chromo/chromo_shadow_dom"/>
</dbReference>
<comment type="subcellular location">
    <subcellularLocation>
        <location evidence="1">Nucleus</location>
    </subcellularLocation>
</comment>
<dbReference type="InterPro" id="IPR050390">
    <property type="entry name" value="C5-Methyltransferase"/>
</dbReference>
<dbReference type="InterPro" id="IPR018117">
    <property type="entry name" value="C5_DNA_meth_AS"/>
</dbReference>
<proteinExistence type="inferred from homology"/>
<dbReference type="InterPro" id="IPR001525">
    <property type="entry name" value="C5_MeTfrase"/>
</dbReference>
<dbReference type="PROSITE" id="PS51038">
    <property type="entry name" value="BAH"/>
    <property type="match status" value="1"/>
</dbReference>
<comment type="similarity">
    <text evidence="11 12">Belongs to the class I-like SAM-binding methyltransferase superfamily. C5-methyltransferase family.</text>
</comment>
<dbReference type="InterPro" id="IPR023779">
    <property type="entry name" value="Chromodomain_CS"/>
</dbReference>
<keyword evidence="7" id="KW-0238">DNA-binding</keyword>
<evidence type="ECO:0000259" key="15">
    <source>
        <dbReference type="PROSITE" id="PS50013"/>
    </source>
</evidence>
<feature type="region of interest" description="Disordered" evidence="14">
    <location>
        <begin position="21"/>
        <end position="44"/>
    </location>
</feature>
<evidence type="ECO:0000256" key="11">
    <source>
        <dbReference type="PROSITE-ProRule" id="PRU01016"/>
    </source>
</evidence>
<dbReference type="SMART" id="SM00439">
    <property type="entry name" value="BAH"/>
    <property type="match status" value="1"/>
</dbReference>
<dbReference type="PROSITE" id="PS00598">
    <property type="entry name" value="CHROMO_1"/>
    <property type="match status" value="1"/>
</dbReference>
<feature type="region of interest" description="Disordered" evidence="14">
    <location>
        <begin position="176"/>
        <end position="199"/>
    </location>
</feature>
<keyword evidence="3 11" id="KW-0808">Transferase</keyword>
<keyword evidence="2 11" id="KW-0489">Methyltransferase</keyword>
<organism evidence="17 18">
    <name type="scientific">Escallonia herrerae</name>
    <dbReference type="NCBI Taxonomy" id="1293975"/>
    <lineage>
        <taxon>Eukaryota</taxon>
        <taxon>Viridiplantae</taxon>
        <taxon>Streptophyta</taxon>
        <taxon>Embryophyta</taxon>
        <taxon>Tracheophyta</taxon>
        <taxon>Spermatophyta</taxon>
        <taxon>Magnoliopsida</taxon>
        <taxon>eudicotyledons</taxon>
        <taxon>Gunneridae</taxon>
        <taxon>Pentapetalae</taxon>
        <taxon>asterids</taxon>
        <taxon>campanulids</taxon>
        <taxon>Escalloniales</taxon>
        <taxon>Escalloniaceae</taxon>
        <taxon>Escallonia</taxon>
    </lineage>
</organism>
<evidence type="ECO:0000256" key="14">
    <source>
        <dbReference type="SAM" id="MobiDB-lite"/>
    </source>
</evidence>
<dbReference type="GO" id="GO:0005634">
    <property type="term" value="C:nucleus"/>
    <property type="evidence" value="ECO:0007669"/>
    <property type="project" value="UniProtKB-SubCell"/>
</dbReference>
<evidence type="ECO:0000256" key="8">
    <source>
        <dbReference type="ARBA" id="ARBA00023163"/>
    </source>
</evidence>
<dbReference type="GO" id="GO:0032259">
    <property type="term" value="P:methylation"/>
    <property type="evidence" value="ECO:0007669"/>
    <property type="project" value="UniProtKB-KW"/>
</dbReference>
<evidence type="ECO:0000313" key="17">
    <source>
        <dbReference type="EMBL" id="KAK3014031.1"/>
    </source>
</evidence>
<dbReference type="InterPro" id="IPR016197">
    <property type="entry name" value="Chromo-like_dom_sf"/>
</dbReference>